<reference evidence="2" key="1">
    <citation type="submission" date="2020-06" db="EMBL/GenBank/DDBJ databases">
        <authorList>
            <consortium name="Plant Systems Biology data submission"/>
        </authorList>
    </citation>
    <scope>NUCLEOTIDE SEQUENCE</scope>
    <source>
        <strain evidence="2">D6</strain>
    </source>
</reference>
<dbReference type="AlphaFoldDB" id="A0A9N8EK28"/>
<protein>
    <submittedName>
        <fullName evidence="2">Uncharacterized protein</fullName>
    </submittedName>
</protein>
<evidence type="ECO:0000313" key="3">
    <source>
        <dbReference type="Proteomes" id="UP001153069"/>
    </source>
</evidence>
<name>A0A9N8EK28_9STRA</name>
<accession>A0A9N8EK28</accession>
<evidence type="ECO:0000256" key="1">
    <source>
        <dbReference type="SAM" id="SignalP"/>
    </source>
</evidence>
<organism evidence="2 3">
    <name type="scientific">Seminavis robusta</name>
    <dbReference type="NCBI Taxonomy" id="568900"/>
    <lineage>
        <taxon>Eukaryota</taxon>
        <taxon>Sar</taxon>
        <taxon>Stramenopiles</taxon>
        <taxon>Ochrophyta</taxon>
        <taxon>Bacillariophyta</taxon>
        <taxon>Bacillariophyceae</taxon>
        <taxon>Bacillariophycidae</taxon>
        <taxon>Naviculales</taxon>
        <taxon>Naviculaceae</taxon>
        <taxon>Seminavis</taxon>
    </lineage>
</organism>
<proteinExistence type="predicted"/>
<dbReference type="Proteomes" id="UP001153069">
    <property type="component" value="Unassembled WGS sequence"/>
</dbReference>
<evidence type="ECO:0000313" key="2">
    <source>
        <dbReference type="EMBL" id="CAB9519920.1"/>
    </source>
</evidence>
<keyword evidence="1" id="KW-0732">Signal</keyword>
<sequence length="131" mass="13159">MKFTTASVFALVLAVAGSAHGANVRGAEQAEQRQLHATPGVIAVIEHCGSGAAPLAVAHSCGCGFEFESGESLTGTPCDQGCNGQGSRGLSCITQVIGPIGSSLPNPRGDLKISKTYNACVRQSCGIGGNN</sequence>
<dbReference type="EMBL" id="CAICTM010001056">
    <property type="protein sequence ID" value="CAB9519920.1"/>
    <property type="molecule type" value="Genomic_DNA"/>
</dbReference>
<comment type="caution">
    <text evidence="2">The sequence shown here is derived from an EMBL/GenBank/DDBJ whole genome shotgun (WGS) entry which is preliminary data.</text>
</comment>
<gene>
    <name evidence="2" type="ORF">SEMRO_1058_G236410.1</name>
</gene>
<feature type="signal peptide" evidence="1">
    <location>
        <begin position="1"/>
        <end position="21"/>
    </location>
</feature>
<feature type="chain" id="PRO_5040465495" evidence="1">
    <location>
        <begin position="22"/>
        <end position="131"/>
    </location>
</feature>
<keyword evidence="3" id="KW-1185">Reference proteome</keyword>